<dbReference type="Proteomes" id="UP000253420">
    <property type="component" value="Unassembled WGS sequence"/>
</dbReference>
<comment type="caution">
    <text evidence="2">The sequence shown here is derived from an EMBL/GenBank/DDBJ whole genome shotgun (WGS) entry which is preliminary data.</text>
</comment>
<name>A0A368K4N0_9HYPH</name>
<accession>A0A368K4N0</accession>
<dbReference type="AlphaFoldDB" id="A0A368K4N0"/>
<evidence type="ECO:0000313" key="2">
    <source>
        <dbReference type="EMBL" id="RCS23443.1"/>
    </source>
</evidence>
<feature type="region of interest" description="Disordered" evidence="1">
    <location>
        <begin position="54"/>
        <end position="78"/>
    </location>
</feature>
<gene>
    <name evidence="2" type="ORF">DUT91_14315</name>
</gene>
<sequence>MAALQEMLGCICFLAFFCHYRPAAFHFCSAIRLPVLRLPLIVRCVGHEWRVFRTGSGGDAEDFKAKKEPDLQKSGFKF</sequence>
<dbReference type="EMBL" id="QOZG01000005">
    <property type="protein sequence ID" value="RCS23443.1"/>
    <property type="molecule type" value="Genomic_DNA"/>
</dbReference>
<evidence type="ECO:0000313" key="3">
    <source>
        <dbReference type="Proteomes" id="UP000253420"/>
    </source>
</evidence>
<keyword evidence="3" id="KW-1185">Reference proteome</keyword>
<reference evidence="2 3" key="1">
    <citation type="submission" date="2018-07" db="EMBL/GenBank/DDBJ databases">
        <title>The draft genome of Phyllobacterium salinisoli.</title>
        <authorList>
            <person name="Liu L."/>
            <person name="Li L."/>
            <person name="Zhang X."/>
            <person name="Liang L."/>
        </authorList>
    </citation>
    <scope>NUCLEOTIDE SEQUENCE [LARGE SCALE GENOMIC DNA]</scope>
    <source>
        <strain evidence="2 3">LLAN61</strain>
    </source>
</reference>
<protein>
    <submittedName>
        <fullName evidence="2">Uncharacterized protein</fullName>
    </submittedName>
</protein>
<proteinExistence type="predicted"/>
<evidence type="ECO:0000256" key="1">
    <source>
        <dbReference type="SAM" id="MobiDB-lite"/>
    </source>
</evidence>
<feature type="compositionally biased region" description="Basic and acidic residues" evidence="1">
    <location>
        <begin position="61"/>
        <end position="71"/>
    </location>
</feature>
<organism evidence="2 3">
    <name type="scientific">Phyllobacterium salinisoli</name>
    <dbReference type="NCBI Taxonomy" id="1899321"/>
    <lineage>
        <taxon>Bacteria</taxon>
        <taxon>Pseudomonadati</taxon>
        <taxon>Pseudomonadota</taxon>
        <taxon>Alphaproteobacteria</taxon>
        <taxon>Hyphomicrobiales</taxon>
        <taxon>Phyllobacteriaceae</taxon>
        <taxon>Phyllobacterium</taxon>
    </lineage>
</organism>